<name>A0AAJ7PYY8_LATCA</name>
<dbReference type="GeneID" id="108890035"/>
<dbReference type="Gene3D" id="1.10.357.70">
    <property type="entry name" value="Exocyst complex component Sec6, C-terminal domain"/>
    <property type="match status" value="1"/>
</dbReference>
<sequence>MTPPHHELTPPCAPGCSVTESNGPEMRAGGGEENQGGQRRRLPKLKNPAMLWKNRRQQNHNNNHTEENDRDCVEEQQEEQLEEVSRRLILREEQFFSQDSPDEEEDQLLKDFEELKLQMWMAIHNTFTSSSSEQLNILRSAVASIQQQEVQDRLWTGRPEDRVPVWRPLKCISTHNNLLQKIVESRVKKAAEDELSGTEELSSPVKREVCRLGKRVKDDLLTVERTVKDCYPPQMDILNVYAGLYHQRFSTRLTELAASGLDIDDCSYLLFWVNHCYPQTILKHEDLDGKIKTACLGSLLLQDDLNRLEEQYLSHREDKVKLWLSTALKKEEERWLSSKTPELIDHYYFSPLAVDVIQVIDSSLTEFSRVIRDQSKAQRITAHLESFLCSYKKSMEEFVKGNHSNVCSVIKAHLVCEEQLRDYITGATASLSQLQSRRCLDTLSALRDCGYRYFTCPIHVQLKVCYSHLWTSVWLDGSLPVMDSVLDSLSRQLVDLTDLKPACRQSLLSVLHQDVVLQYVKRMMRSRMKSRELQVAATQRMGEDAQKINDFFREEGCTESLWIADVLCSIAEVLRLHDPGSVQLEMVSLARMFPDLSDAHVSALLSLKTGLSAADVRSIRRSVEENRHLDPSTNHSPPFFSKVKVKWLNNKINQMGL</sequence>
<dbReference type="GO" id="GO:0051601">
    <property type="term" value="P:exocyst localization"/>
    <property type="evidence" value="ECO:0007669"/>
    <property type="project" value="TreeGrafter"/>
</dbReference>
<dbReference type="CTD" id="567159"/>
<dbReference type="Pfam" id="PF06046">
    <property type="entry name" value="Sec6"/>
    <property type="match status" value="1"/>
</dbReference>
<dbReference type="RefSeq" id="XP_018542304.1">
    <property type="nucleotide sequence ID" value="XM_018686788.2"/>
</dbReference>
<proteinExistence type="inferred from homology"/>
<feature type="region of interest" description="Disordered" evidence="2">
    <location>
        <begin position="1"/>
        <end position="78"/>
    </location>
</feature>
<dbReference type="PANTHER" id="PTHR21292:SF4">
    <property type="entry name" value="TUMOR NECROSIS FACTOR ALPHA-INDUCED PROTEIN 2"/>
    <property type="match status" value="1"/>
</dbReference>
<evidence type="ECO:0000256" key="1">
    <source>
        <dbReference type="ARBA" id="ARBA00009447"/>
    </source>
</evidence>
<feature type="compositionally biased region" description="Basic and acidic residues" evidence="2">
    <location>
        <begin position="63"/>
        <end position="73"/>
    </location>
</feature>
<dbReference type="InterPro" id="IPR010326">
    <property type="entry name" value="EXOC3/Sec6"/>
</dbReference>
<dbReference type="Proteomes" id="UP000694890">
    <property type="component" value="Linkage group LG7_1"/>
</dbReference>
<protein>
    <submittedName>
        <fullName evidence="4">Tumor necrosis factor alpha-induced protein 2a isoform X1</fullName>
    </submittedName>
</protein>
<comment type="similarity">
    <text evidence="1">Belongs to the SEC6 family.</text>
</comment>
<accession>A0AAJ7PYY8</accession>
<evidence type="ECO:0000313" key="4">
    <source>
        <dbReference type="RefSeq" id="XP_018542304.1"/>
    </source>
</evidence>
<dbReference type="InterPro" id="IPR042532">
    <property type="entry name" value="EXOC3/Sec6_C"/>
</dbReference>
<dbReference type="PANTHER" id="PTHR21292">
    <property type="entry name" value="EXOCYST COMPLEX COMPONENT SEC6-RELATED"/>
    <property type="match status" value="1"/>
</dbReference>
<gene>
    <name evidence="4" type="primary">tnfaip2a</name>
</gene>
<dbReference type="GO" id="GO:0000149">
    <property type="term" value="F:SNARE binding"/>
    <property type="evidence" value="ECO:0007669"/>
    <property type="project" value="TreeGrafter"/>
</dbReference>
<dbReference type="GO" id="GO:0000145">
    <property type="term" value="C:exocyst"/>
    <property type="evidence" value="ECO:0007669"/>
    <property type="project" value="InterPro"/>
</dbReference>
<reference evidence="4" key="1">
    <citation type="submission" date="2025-08" db="UniProtKB">
        <authorList>
            <consortium name="RefSeq"/>
        </authorList>
    </citation>
    <scope>IDENTIFICATION</scope>
    <source>
        <tissue evidence="4">Brain</tissue>
    </source>
</reference>
<dbReference type="GO" id="GO:0006887">
    <property type="term" value="P:exocytosis"/>
    <property type="evidence" value="ECO:0007669"/>
    <property type="project" value="InterPro"/>
</dbReference>
<dbReference type="Gene3D" id="1.10.357.50">
    <property type="match status" value="1"/>
</dbReference>
<evidence type="ECO:0000256" key="2">
    <source>
        <dbReference type="SAM" id="MobiDB-lite"/>
    </source>
</evidence>
<dbReference type="KEGG" id="lcf:108890035"/>
<dbReference type="AlphaFoldDB" id="A0AAJ7PYY8"/>
<evidence type="ECO:0000313" key="3">
    <source>
        <dbReference type="Proteomes" id="UP000694890"/>
    </source>
</evidence>
<organism evidence="3 4">
    <name type="scientific">Lates calcarifer</name>
    <name type="common">Barramundi</name>
    <name type="synonym">Holocentrus calcarifer</name>
    <dbReference type="NCBI Taxonomy" id="8187"/>
    <lineage>
        <taxon>Eukaryota</taxon>
        <taxon>Metazoa</taxon>
        <taxon>Chordata</taxon>
        <taxon>Craniata</taxon>
        <taxon>Vertebrata</taxon>
        <taxon>Euteleostomi</taxon>
        <taxon>Actinopterygii</taxon>
        <taxon>Neopterygii</taxon>
        <taxon>Teleostei</taxon>
        <taxon>Neoteleostei</taxon>
        <taxon>Acanthomorphata</taxon>
        <taxon>Carangaria</taxon>
        <taxon>Carangaria incertae sedis</taxon>
        <taxon>Centropomidae</taxon>
        <taxon>Lates</taxon>
    </lineage>
</organism>